<dbReference type="SUPFAM" id="SSF51735">
    <property type="entry name" value="NAD(P)-binding Rossmann-fold domains"/>
    <property type="match status" value="1"/>
</dbReference>
<dbReference type="Proteomes" id="UP000244384">
    <property type="component" value="Chromosome"/>
</dbReference>
<dbReference type="NCBIfam" id="NF009466">
    <property type="entry name" value="PRK12826.1-2"/>
    <property type="match status" value="1"/>
</dbReference>
<evidence type="ECO:0000313" key="3">
    <source>
        <dbReference type="EMBL" id="AWB93243.1"/>
    </source>
</evidence>
<dbReference type="PRINTS" id="PR00081">
    <property type="entry name" value="GDHRDH"/>
</dbReference>
<dbReference type="KEGG" id="aez:C3E78_14090"/>
<protein>
    <submittedName>
        <fullName evidence="3">NAD(P)-dependent oxidoreductase</fullName>
    </submittedName>
</protein>
<dbReference type="PANTHER" id="PTHR42879:SF2">
    <property type="entry name" value="3-OXOACYL-[ACYL-CARRIER-PROTEIN] REDUCTASE FABG"/>
    <property type="match status" value="1"/>
</dbReference>
<dbReference type="GO" id="GO:0016491">
    <property type="term" value="F:oxidoreductase activity"/>
    <property type="evidence" value="ECO:0007669"/>
    <property type="project" value="UniProtKB-KW"/>
</dbReference>
<dbReference type="AlphaFoldDB" id="A0A2S0WPG9"/>
<comment type="similarity">
    <text evidence="1">Belongs to the short-chain dehydrogenases/reductases (SDR) family.</text>
</comment>
<evidence type="ECO:0000256" key="1">
    <source>
        <dbReference type="ARBA" id="ARBA00006484"/>
    </source>
</evidence>
<gene>
    <name evidence="3" type="ORF">C3E78_14090</name>
</gene>
<accession>A0A5F2F538</accession>
<dbReference type="OrthoDB" id="7064009at2"/>
<dbReference type="InterPro" id="IPR002347">
    <property type="entry name" value="SDR_fam"/>
</dbReference>
<dbReference type="PRINTS" id="PR00080">
    <property type="entry name" value="SDRFAMILY"/>
</dbReference>
<reference evidence="4" key="1">
    <citation type="submission" date="2018-01" db="EMBL/GenBank/DDBJ databases">
        <authorList>
            <person name="Li J."/>
        </authorList>
    </citation>
    <scope>NUCLEOTIDE SEQUENCE [LARGE SCALE GENOMIC DNA]</scope>
    <source>
        <strain evidence="4">592</strain>
    </source>
</reference>
<proteinExistence type="inferred from homology"/>
<dbReference type="InterPro" id="IPR036291">
    <property type="entry name" value="NAD(P)-bd_dom_sf"/>
</dbReference>
<accession>A0A2S0WPG9</accession>
<dbReference type="EMBL" id="CP026952">
    <property type="protein sequence ID" value="AWB93243.1"/>
    <property type="molecule type" value="Genomic_DNA"/>
</dbReference>
<dbReference type="RefSeq" id="WP_108579429.1">
    <property type="nucleotide sequence ID" value="NZ_CP026952.1"/>
</dbReference>
<evidence type="ECO:0000313" key="4">
    <source>
        <dbReference type="Proteomes" id="UP000244384"/>
    </source>
</evidence>
<evidence type="ECO:0000256" key="2">
    <source>
        <dbReference type="ARBA" id="ARBA00023002"/>
    </source>
</evidence>
<dbReference type="PANTHER" id="PTHR42879">
    <property type="entry name" value="3-OXOACYL-(ACYL-CARRIER-PROTEIN) REDUCTASE"/>
    <property type="match status" value="1"/>
</dbReference>
<organism evidence="3 4">
    <name type="scientific">Aeromicrobium chenweiae</name>
    <dbReference type="NCBI Taxonomy" id="2079793"/>
    <lineage>
        <taxon>Bacteria</taxon>
        <taxon>Bacillati</taxon>
        <taxon>Actinomycetota</taxon>
        <taxon>Actinomycetes</taxon>
        <taxon>Propionibacteriales</taxon>
        <taxon>Nocardioidaceae</taxon>
        <taxon>Aeromicrobium</taxon>
    </lineage>
</organism>
<keyword evidence="4" id="KW-1185">Reference proteome</keyword>
<name>A0A2S0WPG9_9ACTN</name>
<dbReference type="Pfam" id="PF13561">
    <property type="entry name" value="adh_short_C2"/>
    <property type="match status" value="1"/>
</dbReference>
<sequence length="256" mass="26583">MTHQQPLERCAIVTGAAGGIGAAVALELISRGARVMVADIDSQALERFADDHADLAGSFRCAVVDVASTEDWQRLADEARSAFGPIGILVNNAAISPKRDGAKVPADQMGRAEWDAVLAVNLTGPFIGVQTVFPDMRDAGWGRIVNMSSQAARTGARVAGVHYGVTKTGLLGLTRTLAHEFGPYGITVNAVAPGRIMTPMAAGVPEEVNRQWAAQIPVGRLGQPEDTAAVVGFLASEEAGFVTGATIDANGGSYMG</sequence>
<dbReference type="Gene3D" id="3.40.50.720">
    <property type="entry name" value="NAD(P)-binding Rossmann-like Domain"/>
    <property type="match status" value="1"/>
</dbReference>
<dbReference type="InterPro" id="IPR050259">
    <property type="entry name" value="SDR"/>
</dbReference>
<dbReference type="FunFam" id="3.40.50.720:FF:000173">
    <property type="entry name" value="3-oxoacyl-[acyl-carrier protein] reductase"/>
    <property type="match status" value="1"/>
</dbReference>
<keyword evidence="2" id="KW-0560">Oxidoreductase</keyword>